<keyword evidence="10" id="KW-1185">Reference proteome</keyword>
<dbReference type="Pfam" id="PF22786">
    <property type="entry name" value="Tag1_C"/>
    <property type="match status" value="1"/>
</dbReference>
<dbReference type="PANTHER" id="PTHR44027:SF7">
    <property type="entry name" value="DNAJ HOMOLOG SUBFAMILY C MEMBER 5 HOMOLOG"/>
    <property type="match status" value="1"/>
</dbReference>
<dbReference type="InterPro" id="IPR051434">
    <property type="entry name" value="DnaJ_C_subfamily_member5"/>
</dbReference>
<feature type="compositionally biased region" description="Polar residues" evidence="6">
    <location>
        <begin position="829"/>
        <end position="845"/>
    </location>
</feature>
<dbReference type="GO" id="GO:0016020">
    <property type="term" value="C:membrane"/>
    <property type="evidence" value="ECO:0007669"/>
    <property type="project" value="UniProtKB-SubCell"/>
</dbReference>
<keyword evidence="3" id="KW-0564">Palmitate</keyword>
<evidence type="ECO:0000256" key="4">
    <source>
        <dbReference type="ARBA" id="ARBA00023186"/>
    </source>
</evidence>
<feature type="compositionally biased region" description="Polar residues" evidence="6">
    <location>
        <begin position="1100"/>
        <end position="1120"/>
    </location>
</feature>
<evidence type="ECO:0000256" key="3">
    <source>
        <dbReference type="ARBA" id="ARBA00023139"/>
    </source>
</evidence>
<evidence type="ECO:0000256" key="2">
    <source>
        <dbReference type="ARBA" id="ARBA00023136"/>
    </source>
</evidence>
<feature type="transmembrane region" description="Helical" evidence="7">
    <location>
        <begin position="125"/>
        <end position="145"/>
    </location>
</feature>
<dbReference type="Proteomes" id="UP000242875">
    <property type="component" value="Unassembled WGS sequence"/>
</dbReference>
<dbReference type="InterPro" id="IPR018253">
    <property type="entry name" value="DnaJ_domain_CS"/>
</dbReference>
<keyword evidence="7" id="KW-0812">Transmembrane</keyword>
<dbReference type="EMBL" id="MVBO01000035">
    <property type="protein sequence ID" value="OZJ04576.1"/>
    <property type="molecule type" value="Genomic_DNA"/>
</dbReference>
<proteinExistence type="predicted"/>
<feature type="compositionally biased region" description="Polar residues" evidence="6">
    <location>
        <begin position="1060"/>
        <end position="1074"/>
    </location>
</feature>
<evidence type="ECO:0000313" key="9">
    <source>
        <dbReference type="EMBL" id="OZJ04576.1"/>
    </source>
</evidence>
<feature type="transmembrane region" description="Helical" evidence="7">
    <location>
        <begin position="194"/>
        <end position="215"/>
    </location>
</feature>
<feature type="domain" description="J" evidence="8">
    <location>
        <begin position="7"/>
        <end position="69"/>
    </location>
</feature>
<evidence type="ECO:0000256" key="1">
    <source>
        <dbReference type="ARBA" id="ARBA00004635"/>
    </source>
</evidence>
<organism evidence="9 10">
    <name type="scientific">Bifiguratus adelaidae</name>
    <dbReference type="NCBI Taxonomy" id="1938954"/>
    <lineage>
        <taxon>Eukaryota</taxon>
        <taxon>Fungi</taxon>
        <taxon>Fungi incertae sedis</taxon>
        <taxon>Mucoromycota</taxon>
        <taxon>Mucoromycotina</taxon>
        <taxon>Endogonomycetes</taxon>
        <taxon>Endogonales</taxon>
        <taxon>Endogonales incertae sedis</taxon>
        <taxon>Bifiguratus</taxon>
    </lineage>
</organism>
<dbReference type="Pfam" id="PF00226">
    <property type="entry name" value="DnaJ"/>
    <property type="match status" value="1"/>
</dbReference>
<protein>
    <recommendedName>
        <fullName evidence="8">J domain-containing protein</fullName>
    </recommendedName>
</protein>
<keyword evidence="4" id="KW-0143">Chaperone</keyword>
<evidence type="ECO:0000313" key="10">
    <source>
        <dbReference type="Proteomes" id="UP000242875"/>
    </source>
</evidence>
<feature type="compositionally biased region" description="Basic residues" evidence="6">
    <location>
        <begin position="1082"/>
        <end position="1095"/>
    </location>
</feature>
<feature type="transmembrane region" description="Helical" evidence="7">
    <location>
        <begin position="301"/>
        <end position="321"/>
    </location>
</feature>
<feature type="compositionally biased region" description="Acidic residues" evidence="6">
    <location>
        <begin position="156"/>
        <end position="175"/>
    </location>
</feature>
<dbReference type="SMART" id="SM00271">
    <property type="entry name" value="DnaJ"/>
    <property type="match status" value="1"/>
</dbReference>
<dbReference type="Pfam" id="PF10198">
    <property type="entry name" value="Ada3"/>
    <property type="match status" value="1"/>
</dbReference>
<evidence type="ECO:0000256" key="6">
    <source>
        <dbReference type="SAM" id="MobiDB-lite"/>
    </source>
</evidence>
<gene>
    <name evidence="9" type="ORF">BZG36_02779</name>
</gene>
<comment type="caution">
    <text evidence="9">The sequence shown here is derived from an EMBL/GenBank/DDBJ whole genome shotgun (WGS) entry which is preliminary data.</text>
</comment>
<dbReference type="OrthoDB" id="10250354at2759"/>
<feature type="transmembrane region" description="Helical" evidence="7">
    <location>
        <begin position="264"/>
        <end position="289"/>
    </location>
</feature>
<dbReference type="InterPro" id="IPR019396">
    <property type="entry name" value="TM_Fragile-X-F-assoc"/>
</dbReference>
<sequence>MDRNTTALYEVLNVPKDASPDDIKRAYRRLALRYHPDKNPDAGEQFKAISHAYEILSDPKKRQVYDRYGEFGVNMMGTMAGALFDPEIESLLCTSFVTLALLFALFIIFFAFLSVKIDGRVGWSWAAVFAPLWIIDAVVLVFVGYQSLKVIRSSGDQDEEHESEEEQDDIELSSEEQERRKQERERRRTGLKRLTAMISTLYVVLIILFQVFIVLKADQSVSWSAAVVFLPYFVLEFLNLIPTLIVCVITLTQEKRMSPNHHIYIFRAFSVLYDNFWFLILRLLLTILIVLRIDQTIQCSWGVVFIPLYLVGLKLLVDLLFAYRRFSKLPTQEEVASAKASVILGLVLFCIVGALAYALIGLVARKLDGYPPIRMTTVLIPIFIVLSLLLCSLVATTSILASLLLAPRMAQRYLDEGAVDLILRDTKLREVPEHADDPFVVNVVGDITIKKELIQPVGWAQRLLGGFELTGSELCVYDGDATLTGDDAFPFLGTITLPSLTLPTITDATTTLNTTANFTLASQDNLITLIENAVRNKKITWQVAGSALVSPVRLHKSMRVDINKTIELDGWLYAWHVAGGMLTIPLGMDGLHQVNLTYLSLPGGHPRGGIAMEARAEVFNPSKAFSLDIGDINFGIYLPINDTATEAVDPPADVLVGLVQVPNAKLLGGKWSEFIMHGRTISLEKHQYKNIGRKQTRRLMEDFLGRYLRGETAYVTIRPTEMSPDDPLYVTSFSSTPTHKVPQWLLDALSTLALTLPFPGSDSSDFVESFAIQNVDIGLHPLKGPRVSGTVRAILQAPAEMGFDIDVREVMSNVFVYLNKTSPEPFASLTPSEPSPATTTLLEPNGNSTRQRFEVESQVKDVPFAVLPGKEREFQHFLTSWIAGKEDGGKVVIRGKVDALVHTPMGELTLRGIGFSGEPPPAVYTPYGTITGHQAQPTIQQALATVEDDGPSDEVLEALTQELVAAESRARIRSQQIGRDVVYLGHCFETGKIIPTSAVVRTVPPAVVQQTQIVQDEGVVATKHSKRPAEPDTTGPKQAQKRFKGPGKSPTVYKGGKATNVVQSQPMSPPTSSGVDEEPVTGRRKSLKALSRKPKAASPTPVQTPSILGSPAHSVTSSNDGHPPIDMYFPPSQPTPSKPKSRISTPRERKVLAQTDSLTQWSEPAGVQRLLPPPKPKDQVPIHTFWRHIEDTYFRDFADDDLSYLNSKPEDELLPLVKPTLGPDYHDTWNIQAEQLHLPALKVRKTNESTRPDIDRDKVESVWERIANRLHTEGILTHPIAHKDPTGSEKEPSDALHKTSTVLDLGRPIHTGIPDLYTRLTTALQDYGVLPDTQPSDEVLNMLRQLQTRLRPMVRRNRKRKAQLQQLVERESVKQRWRRGLETMNSAILRAYFNIWGRTGTERLRAIHAHAPLSSQVKEQMQRRKIWQKFGEKLLVDHVT</sequence>
<feature type="region of interest" description="Disordered" evidence="6">
    <location>
        <begin position="1018"/>
        <end position="1149"/>
    </location>
</feature>
<keyword evidence="7" id="KW-1133">Transmembrane helix</keyword>
<dbReference type="PANTHER" id="PTHR44027">
    <property type="entry name" value="DNAJ HOMOLOG SUBFAMILY C MEMBER 5 HOMOLOG"/>
    <property type="match status" value="1"/>
</dbReference>
<name>A0A261Y1U1_9FUNG</name>
<accession>A0A261Y1U1</accession>
<reference evidence="9 10" key="1">
    <citation type="journal article" date="2017" name="Mycologia">
        <title>Bifiguratus adelaidae, gen. et sp. nov., a new member of Mucoromycotina in endophytic and soil-dwelling habitats.</title>
        <authorList>
            <person name="Torres-Cruz T.J."/>
            <person name="Billingsley Tobias T.L."/>
            <person name="Almatruk M."/>
            <person name="Hesse C."/>
            <person name="Kuske C.R."/>
            <person name="Desiro A."/>
            <person name="Benucci G.M."/>
            <person name="Bonito G."/>
            <person name="Stajich J.E."/>
            <person name="Dunlap C."/>
            <person name="Arnold A.E."/>
            <person name="Porras-Alfaro A."/>
        </authorList>
    </citation>
    <scope>NUCLEOTIDE SEQUENCE [LARGE SCALE GENOMIC DNA]</scope>
    <source>
        <strain evidence="9 10">AZ0501</strain>
    </source>
</reference>
<dbReference type="SUPFAM" id="SSF46565">
    <property type="entry name" value="Chaperone J-domain"/>
    <property type="match status" value="1"/>
</dbReference>
<dbReference type="Gene3D" id="1.10.287.110">
    <property type="entry name" value="DnaJ domain"/>
    <property type="match status" value="1"/>
</dbReference>
<dbReference type="InterPro" id="IPR019340">
    <property type="entry name" value="Histone_AcTrfase_su3"/>
</dbReference>
<keyword evidence="5" id="KW-0449">Lipoprotein</keyword>
<evidence type="ECO:0000256" key="5">
    <source>
        <dbReference type="ARBA" id="ARBA00023288"/>
    </source>
</evidence>
<feature type="transmembrane region" description="Helical" evidence="7">
    <location>
        <begin position="342"/>
        <end position="360"/>
    </location>
</feature>
<dbReference type="PRINTS" id="PR00625">
    <property type="entry name" value="JDOMAIN"/>
</dbReference>
<feature type="transmembrane region" description="Helical" evidence="7">
    <location>
        <begin position="380"/>
        <end position="406"/>
    </location>
</feature>
<evidence type="ECO:0000256" key="7">
    <source>
        <dbReference type="SAM" id="Phobius"/>
    </source>
</evidence>
<dbReference type="InterPro" id="IPR055011">
    <property type="entry name" value="Tag1_C"/>
</dbReference>
<feature type="transmembrane region" description="Helical" evidence="7">
    <location>
        <begin position="227"/>
        <end position="252"/>
    </location>
</feature>
<dbReference type="Pfam" id="PF12505">
    <property type="entry name" value="DUF3712"/>
    <property type="match status" value="1"/>
</dbReference>
<dbReference type="Pfam" id="PF10269">
    <property type="entry name" value="Tmemb_185A"/>
    <property type="match status" value="2"/>
</dbReference>
<dbReference type="PROSITE" id="PS00636">
    <property type="entry name" value="DNAJ_1"/>
    <property type="match status" value="1"/>
</dbReference>
<keyword evidence="2 7" id="KW-0472">Membrane</keyword>
<dbReference type="InterPro" id="IPR022185">
    <property type="entry name" value="DUF3712"/>
</dbReference>
<dbReference type="PROSITE" id="PS50076">
    <property type="entry name" value="DNAJ_2"/>
    <property type="match status" value="1"/>
</dbReference>
<feature type="transmembrane region" description="Helical" evidence="7">
    <location>
        <begin position="91"/>
        <end position="113"/>
    </location>
</feature>
<dbReference type="GO" id="GO:0005737">
    <property type="term" value="C:cytoplasm"/>
    <property type="evidence" value="ECO:0007669"/>
    <property type="project" value="UniProtKB-ARBA"/>
</dbReference>
<dbReference type="InterPro" id="IPR036869">
    <property type="entry name" value="J_dom_sf"/>
</dbReference>
<evidence type="ECO:0000259" key="8">
    <source>
        <dbReference type="PROSITE" id="PS50076"/>
    </source>
</evidence>
<feature type="region of interest" description="Disordered" evidence="6">
    <location>
        <begin position="156"/>
        <end position="184"/>
    </location>
</feature>
<dbReference type="CDD" id="cd06257">
    <property type="entry name" value="DnaJ"/>
    <property type="match status" value="1"/>
</dbReference>
<feature type="region of interest" description="Disordered" evidence="6">
    <location>
        <begin position="826"/>
        <end position="845"/>
    </location>
</feature>
<comment type="subcellular location">
    <subcellularLocation>
        <location evidence="1">Membrane</location>
        <topology evidence="1">Lipid-anchor</topology>
    </subcellularLocation>
</comment>
<dbReference type="InterPro" id="IPR001623">
    <property type="entry name" value="DnaJ_domain"/>
</dbReference>